<organism evidence="2 3">
    <name type="scientific">Trichoderma asperellum (strain ATCC 204424 / CBS 433.97 / NBRC 101777)</name>
    <dbReference type="NCBI Taxonomy" id="1042311"/>
    <lineage>
        <taxon>Eukaryota</taxon>
        <taxon>Fungi</taxon>
        <taxon>Dikarya</taxon>
        <taxon>Ascomycota</taxon>
        <taxon>Pezizomycotina</taxon>
        <taxon>Sordariomycetes</taxon>
        <taxon>Hypocreomycetidae</taxon>
        <taxon>Hypocreales</taxon>
        <taxon>Hypocreaceae</taxon>
        <taxon>Trichoderma</taxon>
    </lineage>
</organism>
<proteinExistence type="predicted"/>
<dbReference type="Proteomes" id="UP000240493">
    <property type="component" value="Unassembled WGS sequence"/>
</dbReference>
<keyword evidence="3" id="KW-1185">Reference proteome</keyword>
<dbReference type="AlphaFoldDB" id="A0A2T3Z435"/>
<evidence type="ECO:0000313" key="3">
    <source>
        <dbReference type="Proteomes" id="UP000240493"/>
    </source>
</evidence>
<evidence type="ECO:0000313" key="2">
    <source>
        <dbReference type="EMBL" id="PTB39559.1"/>
    </source>
</evidence>
<accession>A0A2T3Z435</accession>
<sequence>MRDLLFGFLDAIFNVVCAAEPTTRNNDLGDDQRKLEFALLHACGAIMQVSCRRPPHGDGDGEGGDLGGSWQRTKPEQQMSQPVDCLARHRGEHTARRRIPGREDGRPIGAARSGCARQVKADGRRRCIYVHMRYRSSRVDLTVVANAELGAKTSTTYLNESNVTLLYNNNQYACIHSPTTTSMYARGG</sequence>
<evidence type="ECO:0000256" key="1">
    <source>
        <dbReference type="SAM" id="SignalP"/>
    </source>
</evidence>
<name>A0A2T3Z435_TRIA4</name>
<gene>
    <name evidence="2" type="ORF">M441DRAFT_460538</name>
</gene>
<protein>
    <submittedName>
        <fullName evidence="2">Uncharacterized protein</fullName>
    </submittedName>
</protein>
<keyword evidence="1" id="KW-0732">Signal</keyword>
<feature type="signal peptide" evidence="1">
    <location>
        <begin position="1"/>
        <end position="19"/>
    </location>
</feature>
<feature type="chain" id="PRO_5015548501" evidence="1">
    <location>
        <begin position="20"/>
        <end position="188"/>
    </location>
</feature>
<reference evidence="2 3" key="1">
    <citation type="submission" date="2016-07" db="EMBL/GenBank/DDBJ databases">
        <title>Multiple horizontal gene transfer events from other fungi enriched the ability of initially mycotrophic Trichoderma (Ascomycota) to feed on dead plant biomass.</title>
        <authorList>
            <consortium name="DOE Joint Genome Institute"/>
            <person name="Aerts A."/>
            <person name="Atanasova L."/>
            <person name="Chenthamara K."/>
            <person name="Zhang J."/>
            <person name="Grujic M."/>
            <person name="Henrissat B."/>
            <person name="Kuo A."/>
            <person name="Salamov A."/>
            <person name="Lipzen A."/>
            <person name="Labutti K."/>
            <person name="Barry K."/>
            <person name="Miao Y."/>
            <person name="Rahimi M.J."/>
            <person name="Shen Q."/>
            <person name="Grigoriev I.V."/>
            <person name="Kubicek C.P."/>
            <person name="Druzhinina I.S."/>
        </authorList>
    </citation>
    <scope>NUCLEOTIDE SEQUENCE [LARGE SCALE GENOMIC DNA]</scope>
    <source>
        <strain evidence="2 3">CBS 433.97</strain>
    </source>
</reference>
<dbReference type="EMBL" id="KZ679264">
    <property type="protein sequence ID" value="PTB39559.1"/>
    <property type="molecule type" value="Genomic_DNA"/>
</dbReference>